<evidence type="ECO:0000313" key="9">
    <source>
        <dbReference type="Proteomes" id="UP000095766"/>
    </source>
</evidence>
<dbReference type="EMBL" id="CZBF01000007">
    <property type="protein sequence ID" value="CUQ23870.1"/>
    <property type="molecule type" value="Genomic_DNA"/>
</dbReference>
<dbReference type="Proteomes" id="UP000095788">
    <property type="component" value="Unassembled WGS sequence"/>
</dbReference>
<accession>A0A174UVJ6</accession>
<dbReference type="PANTHER" id="PTHR30576">
    <property type="entry name" value="COLANIC BIOSYNTHESIS UDP-GLUCOSE LIPID CARRIER TRANSFERASE"/>
    <property type="match status" value="1"/>
</dbReference>
<dbReference type="Proteomes" id="UP000095766">
    <property type="component" value="Unassembled WGS sequence"/>
</dbReference>
<dbReference type="EMBL" id="QSRK01000031">
    <property type="protein sequence ID" value="RGL10068.1"/>
    <property type="molecule type" value="Genomic_DNA"/>
</dbReference>
<keyword evidence="5" id="KW-0808">Transferase</keyword>
<comment type="similarity">
    <text evidence="1">Belongs to the bacterial sugar transferase family.</text>
</comment>
<keyword evidence="2" id="KW-0812">Transmembrane</keyword>
<reference evidence="11 12" key="2">
    <citation type="submission" date="2018-08" db="EMBL/GenBank/DDBJ databases">
        <title>A genome reference for cultivated species of the human gut microbiota.</title>
        <authorList>
            <person name="Zou Y."/>
            <person name="Xue W."/>
            <person name="Luo G."/>
        </authorList>
    </citation>
    <scope>NUCLEOTIDE SEQUENCE [LARGE SCALE GENOMIC DNA]</scope>
    <source>
        <strain evidence="8 13">AM27-46</strain>
        <strain evidence="7 11">TF08-13</strain>
        <strain evidence="6 12">TF09-22</strain>
    </source>
</reference>
<organism evidence="5 10">
    <name type="scientific">Bacteroides uniformis</name>
    <dbReference type="NCBI Taxonomy" id="820"/>
    <lineage>
        <taxon>Bacteria</taxon>
        <taxon>Pseudomonadati</taxon>
        <taxon>Bacteroidota</taxon>
        <taxon>Bacteroidia</taxon>
        <taxon>Bacteroidales</taxon>
        <taxon>Bacteroidaceae</taxon>
        <taxon>Bacteroides</taxon>
    </lineage>
</organism>
<evidence type="ECO:0000313" key="10">
    <source>
        <dbReference type="Proteomes" id="UP000095788"/>
    </source>
</evidence>
<dbReference type="AlphaFoldDB" id="A0A174UVJ6"/>
<evidence type="ECO:0000313" key="11">
    <source>
        <dbReference type="Proteomes" id="UP000260795"/>
    </source>
</evidence>
<evidence type="ECO:0000256" key="2">
    <source>
        <dbReference type="SAM" id="Phobius"/>
    </source>
</evidence>
<dbReference type="Pfam" id="PF02397">
    <property type="entry name" value="Bac_transf"/>
    <property type="match status" value="1"/>
</dbReference>
<evidence type="ECO:0000313" key="4">
    <source>
        <dbReference type="EMBL" id="CUP47345.1"/>
    </source>
</evidence>
<dbReference type="GO" id="GO:0016780">
    <property type="term" value="F:phosphotransferase activity, for other substituted phosphate groups"/>
    <property type="evidence" value="ECO:0007669"/>
    <property type="project" value="TreeGrafter"/>
</dbReference>
<evidence type="ECO:0000313" key="8">
    <source>
        <dbReference type="EMBL" id="RHE56730.1"/>
    </source>
</evidence>
<sequence length="210" mass="24397">MYKHFGKRVIDFIFALIVLIILFIPLLIITIWLHFANKGAGAFFFQERPGKNEKIFKICKFKSMTDELDKDGNLLPDAQRLTKVGYFVRITSIDELPQLWNVLKGDMSLIGPRPLLSRYLGYYTERERLRHSVRPGITGWAQTHGRNCGKWDNTLANDVWYVENMSIGLDLKIFFLTIKKVFIKEDIDVAPCGDFLDVERSRNGKHLDKQ</sequence>
<evidence type="ECO:0000256" key="1">
    <source>
        <dbReference type="ARBA" id="ARBA00006464"/>
    </source>
</evidence>
<evidence type="ECO:0000313" key="6">
    <source>
        <dbReference type="EMBL" id="RGK88125.1"/>
    </source>
</evidence>
<gene>
    <name evidence="5" type="primary">wcaJ_7</name>
    <name evidence="4" type="synonym">wcaJ_3</name>
    <name evidence="8" type="ORF">DW729_17030</name>
    <name evidence="7" type="ORF">DXC80_16990</name>
    <name evidence="6" type="ORF">DXC91_00710</name>
    <name evidence="4" type="ORF">ERS852510_01627</name>
    <name evidence="5" type="ORF">ERS852554_03563</name>
</gene>
<dbReference type="PANTHER" id="PTHR30576:SF8">
    <property type="entry name" value="UNDECAPRENYL-PHOSPHATE GALACTOSE PHOSPHOTRANSFERASE"/>
    <property type="match status" value="1"/>
</dbReference>
<feature type="transmembrane region" description="Helical" evidence="2">
    <location>
        <begin position="12"/>
        <end position="35"/>
    </location>
</feature>
<dbReference type="EMBL" id="CZAO01000006">
    <property type="protein sequence ID" value="CUP47345.1"/>
    <property type="molecule type" value="Genomic_DNA"/>
</dbReference>
<dbReference type="Proteomes" id="UP000260795">
    <property type="component" value="Unassembled WGS sequence"/>
</dbReference>
<evidence type="ECO:0000313" key="7">
    <source>
        <dbReference type="EMBL" id="RGL10068.1"/>
    </source>
</evidence>
<feature type="domain" description="Bacterial sugar transferase" evidence="3">
    <location>
        <begin position="7"/>
        <end position="182"/>
    </location>
</feature>
<dbReference type="EMBL" id="QSKL01000023">
    <property type="protein sequence ID" value="RHE56730.1"/>
    <property type="molecule type" value="Genomic_DNA"/>
</dbReference>
<proteinExistence type="inferred from homology"/>
<evidence type="ECO:0000259" key="3">
    <source>
        <dbReference type="Pfam" id="PF02397"/>
    </source>
</evidence>
<keyword evidence="2" id="KW-0472">Membrane</keyword>
<dbReference type="EMBL" id="QSRB01000001">
    <property type="protein sequence ID" value="RGK88125.1"/>
    <property type="molecule type" value="Genomic_DNA"/>
</dbReference>
<dbReference type="Proteomes" id="UP000260874">
    <property type="component" value="Unassembled WGS sequence"/>
</dbReference>
<evidence type="ECO:0000313" key="12">
    <source>
        <dbReference type="Proteomes" id="UP000260874"/>
    </source>
</evidence>
<dbReference type="RefSeq" id="WP_064774949.1">
    <property type="nucleotide sequence ID" value="NZ_CAXSSZ010000001.1"/>
</dbReference>
<protein>
    <submittedName>
        <fullName evidence="5">Putative UDP-galactose phosphate transferase</fullName>
    </submittedName>
    <submittedName>
        <fullName evidence="6">Sugar transferase</fullName>
    </submittedName>
</protein>
<evidence type="ECO:0000313" key="13">
    <source>
        <dbReference type="Proteomes" id="UP000284640"/>
    </source>
</evidence>
<evidence type="ECO:0000313" key="5">
    <source>
        <dbReference type="EMBL" id="CUQ23870.1"/>
    </source>
</evidence>
<name>A0A174UVJ6_BACUN</name>
<reference evidence="9 10" key="1">
    <citation type="submission" date="2015-09" db="EMBL/GenBank/DDBJ databases">
        <authorList>
            <consortium name="Pathogen Informatics"/>
        </authorList>
    </citation>
    <scope>NUCLEOTIDE SEQUENCE [LARGE SCALE GENOMIC DNA]</scope>
    <source>
        <strain evidence="4 9">2789STDY5834898</strain>
        <strain evidence="5 10">2789STDY5834942</strain>
    </source>
</reference>
<keyword evidence="2" id="KW-1133">Transmembrane helix</keyword>
<dbReference type="InterPro" id="IPR003362">
    <property type="entry name" value="Bact_transf"/>
</dbReference>
<dbReference type="Proteomes" id="UP000284640">
    <property type="component" value="Unassembled WGS sequence"/>
</dbReference>